<protein>
    <recommendedName>
        <fullName evidence="3">DUF3572 domain-containing protein</fullName>
    </recommendedName>
</protein>
<proteinExistence type="predicted"/>
<organism evidence="1 2">
    <name type="scientific">Loktanella fryxellensis</name>
    <dbReference type="NCBI Taxonomy" id="245187"/>
    <lineage>
        <taxon>Bacteria</taxon>
        <taxon>Pseudomonadati</taxon>
        <taxon>Pseudomonadota</taxon>
        <taxon>Alphaproteobacteria</taxon>
        <taxon>Rhodobacterales</taxon>
        <taxon>Roseobacteraceae</taxon>
        <taxon>Loktanella</taxon>
    </lineage>
</organism>
<dbReference type="STRING" id="245187.SAMN04488003_11171"/>
<dbReference type="AlphaFoldDB" id="A0A1H8EST0"/>
<evidence type="ECO:0000313" key="2">
    <source>
        <dbReference type="Proteomes" id="UP000199585"/>
    </source>
</evidence>
<dbReference type="Proteomes" id="UP000199585">
    <property type="component" value="Unassembled WGS sequence"/>
</dbReference>
<evidence type="ECO:0000313" key="1">
    <source>
        <dbReference type="EMBL" id="SEN21937.1"/>
    </source>
</evidence>
<name>A0A1H8EST0_9RHOB</name>
<dbReference type="RefSeq" id="WP_425434021.1">
    <property type="nucleotide sequence ID" value="NZ_FOCI01000011.1"/>
</dbReference>
<reference evidence="1 2" key="1">
    <citation type="submission" date="2016-10" db="EMBL/GenBank/DDBJ databases">
        <authorList>
            <person name="de Groot N.N."/>
        </authorList>
    </citation>
    <scope>NUCLEOTIDE SEQUENCE [LARGE SCALE GENOMIC DNA]</scope>
    <source>
        <strain evidence="1 2">DSM 16213</strain>
    </source>
</reference>
<accession>A0A1H8EST0</accession>
<keyword evidence="2" id="KW-1185">Reference proteome</keyword>
<dbReference type="EMBL" id="FOCI01000011">
    <property type="protein sequence ID" value="SEN21937.1"/>
    <property type="molecule type" value="Genomic_DNA"/>
</dbReference>
<gene>
    <name evidence="1" type="ORF">SAMN04488003_11171</name>
</gene>
<dbReference type="InterPro" id="IPR021955">
    <property type="entry name" value="DUF3572"/>
</dbReference>
<sequence length="96" mass="10329">MARDMTPDGAEVLALQALSHVAGDPDLAEAFMGSSGLSPDDLRRGAGDPIFLASVLDFLTQQDDWVMAFCDAHGHPYDAPLRARHALPGSEQVHWT</sequence>
<evidence type="ECO:0008006" key="3">
    <source>
        <dbReference type="Google" id="ProtNLM"/>
    </source>
</evidence>
<dbReference type="Pfam" id="PF12096">
    <property type="entry name" value="DUF3572"/>
    <property type="match status" value="1"/>
</dbReference>